<keyword evidence="3" id="KW-1185">Reference proteome</keyword>
<dbReference type="Pfam" id="PF12728">
    <property type="entry name" value="HTH_17"/>
    <property type="match status" value="1"/>
</dbReference>
<dbReference type="RefSeq" id="WP_302885005.1">
    <property type="nucleotide sequence ID" value="NZ_JAUMIT010000007.1"/>
</dbReference>
<comment type="caution">
    <text evidence="2">The sequence shown here is derived from an EMBL/GenBank/DDBJ whole genome shotgun (WGS) entry which is preliminary data.</text>
</comment>
<reference evidence="2" key="1">
    <citation type="submission" date="2023-07" db="EMBL/GenBank/DDBJ databases">
        <title>Wenyingzhuangia sp. chi5 genome sequencing and assembly.</title>
        <authorList>
            <person name="Park S."/>
        </authorList>
    </citation>
    <scope>NUCLEOTIDE SEQUENCE</scope>
    <source>
        <strain evidence="2">Chi5</strain>
    </source>
</reference>
<evidence type="ECO:0000259" key="1">
    <source>
        <dbReference type="Pfam" id="PF12728"/>
    </source>
</evidence>
<protein>
    <submittedName>
        <fullName evidence="2">Helix-turn-helix domain-containing protein</fullName>
    </submittedName>
</protein>
<dbReference type="EMBL" id="JAUMIT010000007">
    <property type="protein sequence ID" value="MDO3695718.1"/>
    <property type="molecule type" value="Genomic_DNA"/>
</dbReference>
<dbReference type="InterPro" id="IPR009061">
    <property type="entry name" value="DNA-bd_dom_put_sf"/>
</dbReference>
<accession>A0ABT8VUQ9</accession>
<dbReference type="SUPFAM" id="SSF46955">
    <property type="entry name" value="Putative DNA-binding domain"/>
    <property type="match status" value="1"/>
</dbReference>
<name>A0ABT8VUQ9_9FLAO</name>
<organism evidence="2 3">
    <name type="scientific">Wenyingzhuangia gilva</name>
    <dbReference type="NCBI Taxonomy" id="3057677"/>
    <lineage>
        <taxon>Bacteria</taxon>
        <taxon>Pseudomonadati</taxon>
        <taxon>Bacteroidota</taxon>
        <taxon>Flavobacteriia</taxon>
        <taxon>Flavobacteriales</taxon>
        <taxon>Flavobacteriaceae</taxon>
        <taxon>Wenyingzhuangia</taxon>
    </lineage>
</organism>
<feature type="domain" description="Helix-turn-helix" evidence="1">
    <location>
        <begin position="28"/>
        <end position="61"/>
    </location>
</feature>
<sequence length="85" mass="10111">MKKEKQHKPVLKSTHVEFEAHLLENEIWLTTEEAMAHLHVSRATIYRLRKHKQIPNFKLGNIPMYPKHLLNKILMQKAMSNVKED</sequence>
<evidence type="ECO:0000313" key="2">
    <source>
        <dbReference type="EMBL" id="MDO3695718.1"/>
    </source>
</evidence>
<proteinExistence type="predicted"/>
<dbReference type="InterPro" id="IPR041657">
    <property type="entry name" value="HTH_17"/>
</dbReference>
<evidence type="ECO:0000313" key="3">
    <source>
        <dbReference type="Proteomes" id="UP001168642"/>
    </source>
</evidence>
<gene>
    <name evidence="2" type="ORF">QVZ41_12785</name>
</gene>
<dbReference type="Proteomes" id="UP001168642">
    <property type="component" value="Unassembled WGS sequence"/>
</dbReference>